<evidence type="ECO:0000256" key="3">
    <source>
        <dbReference type="ARBA" id="ARBA00022475"/>
    </source>
</evidence>
<dbReference type="InterPro" id="IPR003439">
    <property type="entry name" value="ABC_transporter-like_ATP-bd"/>
</dbReference>
<evidence type="ECO:0000256" key="9">
    <source>
        <dbReference type="SAM" id="Phobius"/>
    </source>
</evidence>
<protein>
    <submittedName>
        <fullName evidence="12">ABC transporter ATP-binding protein/permease</fullName>
    </submittedName>
</protein>
<dbReference type="Gene3D" id="1.20.1560.10">
    <property type="entry name" value="ABC transporter type 1, transmembrane domain"/>
    <property type="match status" value="1"/>
</dbReference>
<dbReference type="PROSITE" id="PS50893">
    <property type="entry name" value="ABC_TRANSPORTER_2"/>
    <property type="match status" value="1"/>
</dbReference>
<evidence type="ECO:0000313" key="12">
    <source>
        <dbReference type="EMBL" id="MBU9735242.1"/>
    </source>
</evidence>
<dbReference type="Pfam" id="PF00005">
    <property type="entry name" value="ABC_tran"/>
    <property type="match status" value="1"/>
</dbReference>
<evidence type="ECO:0000256" key="6">
    <source>
        <dbReference type="ARBA" id="ARBA00022840"/>
    </source>
</evidence>
<dbReference type="InterPro" id="IPR039421">
    <property type="entry name" value="Type_1_exporter"/>
</dbReference>
<keyword evidence="8 9" id="KW-0472">Membrane</keyword>
<dbReference type="Proteomes" id="UP000712157">
    <property type="component" value="Unassembled WGS sequence"/>
</dbReference>
<dbReference type="SUPFAM" id="SSF52540">
    <property type="entry name" value="P-loop containing nucleoside triphosphate hydrolases"/>
    <property type="match status" value="1"/>
</dbReference>
<dbReference type="SUPFAM" id="SSF90123">
    <property type="entry name" value="ABC transporter transmembrane region"/>
    <property type="match status" value="1"/>
</dbReference>
<dbReference type="EMBL" id="JAHQCW010000002">
    <property type="protein sequence ID" value="MBU9735242.1"/>
    <property type="molecule type" value="Genomic_DNA"/>
</dbReference>
<feature type="domain" description="ABC transporter" evidence="10">
    <location>
        <begin position="332"/>
        <end position="568"/>
    </location>
</feature>
<feature type="transmembrane region" description="Helical" evidence="9">
    <location>
        <begin position="15"/>
        <end position="37"/>
    </location>
</feature>
<evidence type="ECO:0000256" key="7">
    <source>
        <dbReference type="ARBA" id="ARBA00022989"/>
    </source>
</evidence>
<dbReference type="PROSITE" id="PS50929">
    <property type="entry name" value="ABC_TM1F"/>
    <property type="match status" value="1"/>
</dbReference>
<dbReference type="InterPro" id="IPR027417">
    <property type="entry name" value="P-loop_NTPase"/>
</dbReference>
<keyword evidence="3" id="KW-1003">Cell membrane</keyword>
<dbReference type="PROSITE" id="PS00211">
    <property type="entry name" value="ABC_TRANSPORTER_1"/>
    <property type="match status" value="1"/>
</dbReference>
<dbReference type="GO" id="GO:0016887">
    <property type="term" value="F:ATP hydrolysis activity"/>
    <property type="evidence" value="ECO:0007669"/>
    <property type="project" value="InterPro"/>
</dbReference>
<dbReference type="InterPro" id="IPR036640">
    <property type="entry name" value="ABC1_TM_sf"/>
</dbReference>
<dbReference type="InterPro" id="IPR003593">
    <property type="entry name" value="AAA+_ATPase"/>
</dbReference>
<dbReference type="GO" id="GO:0015421">
    <property type="term" value="F:ABC-type oligopeptide transporter activity"/>
    <property type="evidence" value="ECO:0007669"/>
    <property type="project" value="TreeGrafter"/>
</dbReference>
<organism evidence="12 13">
    <name type="scientific">Diplocloster agilis</name>
    <dbReference type="NCBI Taxonomy" id="2850323"/>
    <lineage>
        <taxon>Bacteria</taxon>
        <taxon>Bacillati</taxon>
        <taxon>Bacillota</taxon>
        <taxon>Clostridia</taxon>
        <taxon>Lachnospirales</taxon>
        <taxon>Lachnospiraceae</taxon>
        <taxon>Diplocloster</taxon>
    </lineage>
</organism>
<evidence type="ECO:0000259" key="11">
    <source>
        <dbReference type="PROSITE" id="PS50929"/>
    </source>
</evidence>
<reference evidence="12" key="1">
    <citation type="submission" date="2021-06" db="EMBL/GenBank/DDBJ databases">
        <title>Description of novel taxa of the family Lachnospiraceae.</title>
        <authorList>
            <person name="Chaplin A.V."/>
            <person name="Sokolova S.R."/>
            <person name="Pikina A.P."/>
            <person name="Korzhanova M."/>
            <person name="Belova V."/>
            <person name="Korostin D."/>
            <person name="Efimov B.A."/>
        </authorList>
    </citation>
    <scope>NUCLEOTIDE SEQUENCE</scope>
    <source>
        <strain evidence="12">ASD5720</strain>
    </source>
</reference>
<accession>A0A949N9D6</accession>
<feature type="domain" description="ABC transmembrane type-1" evidence="11">
    <location>
        <begin position="17"/>
        <end position="299"/>
    </location>
</feature>
<comment type="caution">
    <text evidence="12">The sequence shown here is derived from an EMBL/GenBank/DDBJ whole genome shotgun (WGS) entry which is preliminary data.</text>
</comment>
<feature type="transmembrane region" description="Helical" evidence="9">
    <location>
        <begin position="246"/>
        <end position="270"/>
    </location>
</feature>
<keyword evidence="5" id="KW-0547">Nucleotide-binding</keyword>
<name>A0A949N9D6_9FIRM</name>
<keyword evidence="4 9" id="KW-0812">Transmembrane</keyword>
<dbReference type="FunFam" id="3.40.50.300:FF:000221">
    <property type="entry name" value="Multidrug ABC transporter ATP-binding protein"/>
    <property type="match status" value="1"/>
</dbReference>
<dbReference type="PANTHER" id="PTHR43394:SF1">
    <property type="entry name" value="ATP-BINDING CASSETTE SUB-FAMILY B MEMBER 10, MITOCHONDRIAL"/>
    <property type="match status" value="1"/>
</dbReference>
<dbReference type="CDD" id="cd18548">
    <property type="entry name" value="ABC_6TM_Tm287_like"/>
    <property type="match status" value="1"/>
</dbReference>
<evidence type="ECO:0000256" key="2">
    <source>
        <dbReference type="ARBA" id="ARBA00022448"/>
    </source>
</evidence>
<evidence type="ECO:0000256" key="4">
    <source>
        <dbReference type="ARBA" id="ARBA00022692"/>
    </source>
</evidence>
<keyword evidence="13" id="KW-1185">Reference proteome</keyword>
<evidence type="ECO:0000256" key="8">
    <source>
        <dbReference type="ARBA" id="ARBA00023136"/>
    </source>
</evidence>
<keyword evidence="6 12" id="KW-0067">ATP-binding</keyword>
<dbReference type="PANTHER" id="PTHR43394">
    <property type="entry name" value="ATP-DEPENDENT PERMEASE MDL1, MITOCHONDRIAL"/>
    <property type="match status" value="1"/>
</dbReference>
<feature type="transmembrane region" description="Helical" evidence="9">
    <location>
        <begin position="276"/>
        <end position="297"/>
    </location>
</feature>
<dbReference type="RefSeq" id="WP_158344213.1">
    <property type="nucleotide sequence ID" value="NZ_JAHQCW010000002.1"/>
</dbReference>
<dbReference type="GO" id="GO:0005886">
    <property type="term" value="C:plasma membrane"/>
    <property type="evidence" value="ECO:0007669"/>
    <property type="project" value="UniProtKB-SubCell"/>
</dbReference>
<dbReference type="InterPro" id="IPR017871">
    <property type="entry name" value="ABC_transporter-like_CS"/>
</dbReference>
<evidence type="ECO:0000313" key="13">
    <source>
        <dbReference type="Proteomes" id="UP000712157"/>
    </source>
</evidence>
<dbReference type="Pfam" id="PF00664">
    <property type="entry name" value="ABC_membrane"/>
    <property type="match status" value="1"/>
</dbReference>
<dbReference type="Gene3D" id="3.40.50.300">
    <property type="entry name" value="P-loop containing nucleotide triphosphate hydrolases"/>
    <property type="match status" value="1"/>
</dbReference>
<keyword evidence="7 9" id="KW-1133">Transmembrane helix</keyword>
<feature type="transmembrane region" description="Helical" evidence="9">
    <location>
        <begin position="57"/>
        <end position="75"/>
    </location>
</feature>
<comment type="subcellular location">
    <subcellularLocation>
        <location evidence="1">Cell membrane</location>
        <topology evidence="1">Multi-pass membrane protein</topology>
    </subcellularLocation>
</comment>
<evidence type="ECO:0000256" key="5">
    <source>
        <dbReference type="ARBA" id="ARBA00022741"/>
    </source>
</evidence>
<dbReference type="SMART" id="SM00382">
    <property type="entry name" value="AAA"/>
    <property type="match status" value="1"/>
</dbReference>
<evidence type="ECO:0000259" key="10">
    <source>
        <dbReference type="PROSITE" id="PS50893"/>
    </source>
</evidence>
<evidence type="ECO:0000256" key="1">
    <source>
        <dbReference type="ARBA" id="ARBA00004651"/>
    </source>
</evidence>
<feature type="transmembrane region" description="Helical" evidence="9">
    <location>
        <begin position="158"/>
        <end position="178"/>
    </location>
</feature>
<dbReference type="InterPro" id="IPR011527">
    <property type="entry name" value="ABC1_TM_dom"/>
</dbReference>
<proteinExistence type="predicted"/>
<gene>
    <name evidence="12" type="ORF">KTH89_01765</name>
</gene>
<sequence>MLRRYLKYFHNYKKYLIISCICVVLETTFELIIPMLMANIIDIGVANGDLSYIFRRGGEMVFCALLSLLLGILYARFAALSGQGFGAELRKEEFQKLQEFSFGNMDRFSTSSLVTRLTSDVTILQNAISNGIRPTVRGPLMLIIALAMSFWINARLALVFVVALPVLGVALVLIIRHLRPMYGKMQRAVDLVNRTVQENLIAIRVVKSFVRGDHEIRKFRNVNEELQSASERAFHYAVLNMPCFQFVMYGTIIAILWFGGNLITVGGMQVGALTGFLSYVLQILNSLMMLSNVFMMLTRSITSAVRIEEVLEEKSEITDENVREIEVKRGDVDFENVSFKYKTDAKEYVLKNIHLHMKAGQTIGIIGGTGAAKSTLVQLIPRLYEVTDGAVKIDGIDVREYPMQHLRDAIGMVLQRNTLFSGTIRDNLKWGNENADDRELLRACEIACADEFIYKMPEGLDTDLGQGGVNVSGGQKQRLCIARALLKKPRILILDDSTSAVDTATEQKIRKGLNQELKDTTKIIIAQRISSVKHADQIIVLEDGEINAVGTHETLSASNPIYQEIYYSQQEGAEENGQISCV</sequence>
<dbReference type="AlphaFoldDB" id="A0A949N9D6"/>
<feature type="transmembrane region" description="Helical" evidence="9">
    <location>
        <begin position="135"/>
        <end position="152"/>
    </location>
</feature>
<dbReference type="GO" id="GO:0005524">
    <property type="term" value="F:ATP binding"/>
    <property type="evidence" value="ECO:0007669"/>
    <property type="project" value="UniProtKB-KW"/>
</dbReference>
<keyword evidence="2" id="KW-0813">Transport</keyword>